<accession>A0A914UI05</accession>
<dbReference type="Pfam" id="PF07093">
    <property type="entry name" value="SGT1"/>
    <property type="match status" value="1"/>
</dbReference>
<dbReference type="AlphaFoldDB" id="A0A914UI05"/>
<name>A0A914UI05_9BILA</name>
<reference evidence="2" key="1">
    <citation type="submission" date="2022-11" db="UniProtKB">
        <authorList>
            <consortium name="WormBaseParasite"/>
        </authorList>
    </citation>
    <scope>IDENTIFICATION</scope>
</reference>
<dbReference type="Proteomes" id="UP000887566">
    <property type="component" value="Unplaced"/>
</dbReference>
<proteinExistence type="predicted"/>
<protein>
    <submittedName>
        <fullName evidence="2">Uncharacterized protein</fullName>
    </submittedName>
</protein>
<evidence type="ECO:0000313" key="1">
    <source>
        <dbReference type="Proteomes" id="UP000887566"/>
    </source>
</evidence>
<keyword evidence="1" id="KW-1185">Reference proteome</keyword>
<evidence type="ECO:0000313" key="2">
    <source>
        <dbReference type="WBParaSite" id="PSAMB.scaffold10082size4366.g33015.t1"/>
    </source>
</evidence>
<organism evidence="1 2">
    <name type="scientific">Plectus sambesii</name>
    <dbReference type="NCBI Taxonomy" id="2011161"/>
    <lineage>
        <taxon>Eukaryota</taxon>
        <taxon>Metazoa</taxon>
        <taxon>Ecdysozoa</taxon>
        <taxon>Nematoda</taxon>
        <taxon>Chromadorea</taxon>
        <taxon>Plectida</taxon>
        <taxon>Plectina</taxon>
        <taxon>Plectoidea</taxon>
        <taxon>Plectidae</taxon>
        <taxon>Plectus</taxon>
    </lineage>
</organism>
<dbReference type="WBParaSite" id="PSAMB.scaffold10082size4366.g33015.t1">
    <property type="protein sequence ID" value="PSAMB.scaffold10082size4366.g33015.t1"/>
    <property type="gene ID" value="PSAMB.scaffold10082size4366.g33015"/>
</dbReference>
<sequence>MASSLLPFKRSRSTEDTVRYWLYSEKEAQVTAILSAVVKLAHEYVWNEETFSLKINDKSVNHLRGSTRFGANIEDE</sequence>
<dbReference type="InterPro" id="IPR010770">
    <property type="entry name" value="Ecd"/>
</dbReference>